<dbReference type="Proteomes" id="UP000199623">
    <property type="component" value="Unassembled WGS sequence"/>
</dbReference>
<evidence type="ECO:0000256" key="1">
    <source>
        <dbReference type="PROSITE-ProRule" id="PRU00339"/>
    </source>
</evidence>
<proteinExistence type="predicted"/>
<evidence type="ECO:0000313" key="3">
    <source>
        <dbReference type="Proteomes" id="UP000199623"/>
    </source>
</evidence>
<keyword evidence="1" id="KW-0802">TPR repeat</keyword>
<dbReference type="STRING" id="200378.SAMN05216553_101145"/>
<reference evidence="3" key="1">
    <citation type="submission" date="2016-10" db="EMBL/GenBank/DDBJ databases">
        <authorList>
            <person name="Varghese N."/>
            <person name="Submissions S."/>
        </authorList>
    </citation>
    <scope>NUCLEOTIDE SEQUENCE [LARGE SCALE GENOMIC DNA]</scope>
    <source>
        <strain evidence="3">CGMCC 4.3506</strain>
    </source>
</reference>
<evidence type="ECO:0000313" key="2">
    <source>
        <dbReference type="EMBL" id="SDF33606.1"/>
    </source>
</evidence>
<feature type="repeat" description="TPR" evidence="1">
    <location>
        <begin position="217"/>
        <end position="250"/>
    </location>
</feature>
<accession>A0A1G7K8X7</accession>
<dbReference type="PROSITE" id="PS50005">
    <property type="entry name" value="TPR"/>
    <property type="match status" value="2"/>
</dbReference>
<dbReference type="EMBL" id="FNCC01000001">
    <property type="protein sequence ID" value="SDF33606.1"/>
    <property type="molecule type" value="Genomic_DNA"/>
</dbReference>
<dbReference type="AlphaFoldDB" id="A0A1G7K8X7"/>
<dbReference type="InterPro" id="IPR019734">
    <property type="entry name" value="TPR_rpt"/>
</dbReference>
<dbReference type="Gene3D" id="1.25.40.10">
    <property type="entry name" value="Tetratricopeptide repeat domain"/>
    <property type="match status" value="1"/>
</dbReference>
<dbReference type="Pfam" id="PF20308">
    <property type="entry name" value="TPR-S"/>
    <property type="match status" value="1"/>
</dbReference>
<gene>
    <name evidence="2" type="ORF">SAMN05216553_101145</name>
</gene>
<dbReference type="OrthoDB" id="5180013at2"/>
<dbReference type="InterPro" id="IPR046880">
    <property type="entry name" value="TPR-S"/>
</dbReference>
<sequence>MKPLTLFVAMPGSRASLGAHATWTDPDDIRKYFYEPLATRLSSRLGREVELVIEKDRDAAGPIHDTMFEAAMTAEVYLADLTGANPNVYLELGVRWALRDNVTVPVCQDVSQDVKFNVLAGRTIPYGQRPAELEAALDKIIRVIANGLDSGHVDSLVRKGVHMVTLPRQELDDLRREVARLQEARGDDLFTAAMKTHAHQQRTDLLRQVIDVNPGRADAYGELGKALSAAGQEAEAITLLDTATRIDPDRPEWWRELGIAQSHSGDLDAAARSLQKAVDLDSTNAGTYASLGGVYRRKARTTDHQLENLRQARDAYQGASRIDKNDLYPLANLRRLDVLLADTRQSRETALAEFRKLRQLAEYVIATEPTPWRRLDHAETLAFDGDPDAAVAAVRQGLSEFEPEHRRRSARTAMEPLRDMLATGWLPDDVVKGLQALLTEYEAAS</sequence>
<dbReference type="RefSeq" id="WP_090044465.1">
    <property type="nucleotide sequence ID" value="NZ_FNCC01000001.1"/>
</dbReference>
<feature type="repeat" description="TPR" evidence="1">
    <location>
        <begin position="251"/>
        <end position="284"/>
    </location>
</feature>
<protein>
    <submittedName>
        <fullName evidence="2">Tetratricopeptide repeat-containing protein</fullName>
    </submittedName>
</protein>
<dbReference type="InterPro" id="IPR011990">
    <property type="entry name" value="TPR-like_helical_dom_sf"/>
</dbReference>
<dbReference type="SMART" id="SM00028">
    <property type="entry name" value="TPR"/>
    <property type="match status" value="2"/>
</dbReference>
<keyword evidence="3" id="KW-1185">Reference proteome</keyword>
<dbReference type="SUPFAM" id="SSF48452">
    <property type="entry name" value="TPR-like"/>
    <property type="match status" value="1"/>
</dbReference>
<name>A0A1G7K8X7_9PSEU</name>
<organism evidence="2 3">
    <name type="scientific">Lentzea fradiae</name>
    <dbReference type="NCBI Taxonomy" id="200378"/>
    <lineage>
        <taxon>Bacteria</taxon>
        <taxon>Bacillati</taxon>
        <taxon>Actinomycetota</taxon>
        <taxon>Actinomycetes</taxon>
        <taxon>Pseudonocardiales</taxon>
        <taxon>Pseudonocardiaceae</taxon>
        <taxon>Lentzea</taxon>
    </lineage>
</organism>